<feature type="region of interest" description="Disordered" evidence="1">
    <location>
        <begin position="1"/>
        <end position="64"/>
    </location>
</feature>
<dbReference type="EMBL" id="JAAGAX010000008">
    <property type="protein sequence ID" value="KAF2308050.1"/>
    <property type="molecule type" value="Genomic_DNA"/>
</dbReference>
<accession>A0A6A6M2Y6</accession>
<reference evidence="2 3" key="1">
    <citation type="journal article" date="2020" name="Mol. Plant">
        <title>The Chromosome-Based Rubber Tree Genome Provides New Insights into Spurge Genome Evolution and Rubber Biosynthesis.</title>
        <authorList>
            <person name="Liu J."/>
            <person name="Shi C."/>
            <person name="Shi C.C."/>
            <person name="Li W."/>
            <person name="Zhang Q.J."/>
            <person name="Zhang Y."/>
            <person name="Li K."/>
            <person name="Lu H.F."/>
            <person name="Shi C."/>
            <person name="Zhu S.T."/>
            <person name="Xiao Z.Y."/>
            <person name="Nan H."/>
            <person name="Yue Y."/>
            <person name="Zhu X.G."/>
            <person name="Wu Y."/>
            <person name="Hong X.N."/>
            <person name="Fan G.Y."/>
            <person name="Tong Y."/>
            <person name="Zhang D."/>
            <person name="Mao C.L."/>
            <person name="Liu Y.L."/>
            <person name="Hao S.J."/>
            <person name="Liu W.Q."/>
            <person name="Lv M.Q."/>
            <person name="Zhang H.B."/>
            <person name="Liu Y."/>
            <person name="Hu-Tang G.R."/>
            <person name="Wang J.P."/>
            <person name="Wang J.H."/>
            <person name="Sun Y.H."/>
            <person name="Ni S.B."/>
            <person name="Chen W.B."/>
            <person name="Zhang X.C."/>
            <person name="Jiao Y.N."/>
            <person name="Eichler E.E."/>
            <person name="Li G.H."/>
            <person name="Liu X."/>
            <person name="Gao L.Z."/>
        </authorList>
    </citation>
    <scope>NUCLEOTIDE SEQUENCE [LARGE SCALE GENOMIC DNA]</scope>
    <source>
        <strain evidence="3">cv. GT1</strain>
        <tissue evidence="2">Leaf</tissue>
    </source>
</reference>
<name>A0A6A6M2Y6_HEVBR</name>
<keyword evidence="3" id="KW-1185">Reference proteome</keyword>
<proteinExistence type="predicted"/>
<sequence>MNFKVPQPDDDFDYYGNSSQDESRGSQGGAMANYGNGTISERDLSLAKRKKRSNNSDREEGDGYYGTHITEERYRSMLGEHIQKYKRRFKDSSSPAPALTRMGIHVPRTSMGSSKTRKLGNELRGGLYDMETKSEWLNDVTPQKRGDYVEPDHTPKISYEPAYLDIGEGVTYRIPPSYDKLAASLNLPSFSDIRKQSSDGEPQSQYESLQARLKAMAASNSAQKFSLKISDAALNSSIPEGAAGNIQRSIL</sequence>
<protein>
    <submittedName>
        <fullName evidence="2">Uncharacterized protein</fullName>
    </submittedName>
</protein>
<evidence type="ECO:0000256" key="1">
    <source>
        <dbReference type="SAM" id="MobiDB-lite"/>
    </source>
</evidence>
<evidence type="ECO:0000313" key="3">
    <source>
        <dbReference type="Proteomes" id="UP000467840"/>
    </source>
</evidence>
<dbReference type="Proteomes" id="UP000467840">
    <property type="component" value="Chromosome 9"/>
</dbReference>
<comment type="caution">
    <text evidence="2">The sequence shown here is derived from an EMBL/GenBank/DDBJ whole genome shotgun (WGS) entry which is preliminary data.</text>
</comment>
<organism evidence="2 3">
    <name type="scientific">Hevea brasiliensis</name>
    <name type="common">Para rubber tree</name>
    <name type="synonym">Siphonia brasiliensis</name>
    <dbReference type="NCBI Taxonomy" id="3981"/>
    <lineage>
        <taxon>Eukaryota</taxon>
        <taxon>Viridiplantae</taxon>
        <taxon>Streptophyta</taxon>
        <taxon>Embryophyta</taxon>
        <taxon>Tracheophyta</taxon>
        <taxon>Spermatophyta</taxon>
        <taxon>Magnoliopsida</taxon>
        <taxon>eudicotyledons</taxon>
        <taxon>Gunneridae</taxon>
        <taxon>Pentapetalae</taxon>
        <taxon>rosids</taxon>
        <taxon>fabids</taxon>
        <taxon>Malpighiales</taxon>
        <taxon>Euphorbiaceae</taxon>
        <taxon>Crotonoideae</taxon>
        <taxon>Micrandreae</taxon>
        <taxon>Hevea</taxon>
    </lineage>
</organism>
<evidence type="ECO:0000313" key="2">
    <source>
        <dbReference type="EMBL" id="KAF2308050.1"/>
    </source>
</evidence>
<gene>
    <name evidence="2" type="ORF">GH714_034742</name>
</gene>
<dbReference type="AlphaFoldDB" id="A0A6A6M2Y6"/>